<protein>
    <submittedName>
        <fullName evidence="2">Uncharacterized protein</fullName>
    </submittedName>
</protein>
<gene>
    <name evidence="2" type="ORF">KC01_LOCUS26870</name>
</gene>
<organism evidence="2 3">
    <name type="scientific">Knipowitschia caucasica</name>
    <name type="common">Caucasian dwarf goby</name>
    <name type="synonym">Pomatoschistus caucasicus</name>
    <dbReference type="NCBI Taxonomy" id="637954"/>
    <lineage>
        <taxon>Eukaryota</taxon>
        <taxon>Metazoa</taxon>
        <taxon>Chordata</taxon>
        <taxon>Craniata</taxon>
        <taxon>Vertebrata</taxon>
        <taxon>Euteleostomi</taxon>
        <taxon>Actinopterygii</taxon>
        <taxon>Neopterygii</taxon>
        <taxon>Teleostei</taxon>
        <taxon>Neoteleostei</taxon>
        <taxon>Acanthomorphata</taxon>
        <taxon>Gobiaria</taxon>
        <taxon>Gobiiformes</taxon>
        <taxon>Gobioidei</taxon>
        <taxon>Gobiidae</taxon>
        <taxon>Gobiinae</taxon>
        <taxon>Knipowitschia</taxon>
    </lineage>
</organism>
<accession>A0AAV2LGM6</accession>
<evidence type="ECO:0000313" key="3">
    <source>
        <dbReference type="Proteomes" id="UP001497482"/>
    </source>
</evidence>
<evidence type="ECO:0000313" key="2">
    <source>
        <dbReference type="EMBL" id="CAL1598497.1"/>
    </source>
</evidence>
<dbReference type="EMBL" id="OZ035844">
    <property type="protein sequence ID" value="CAL1598497.1"/>
    <property type="molecule type" value="Genomic_DNA"/>
</dbReference>
<dbReference type="AlphaFoldDB" id="A0AAV2LGM6"/>
<sequence length="105" mass="12124">MLIVHHWKKFTARTWSKAGVSVWNDVKDLQLQDLEVADVKQHKSYRAGFWRGPAVKEPLVGLSRSNHPHSTWDKDRSSSSPYGAGHVSKEQFKRCSKFPPENMDY</sequence>
<name>A0AAV2LGM6_KNICA</name>
<reference evidence="2 3" key="1">
    <citation type="submission" date="2024-04" db="EMBL/GenBank/DDBJ databases">
        <authorList>
            <person name="Waldvogel A.-M."/>
            <person name="Schoenle A."/>
        </authorList>
    </citation>
    <scope>NUCLEOTIDE SEQUENCE [LARGE SCALE GENOMIC DNA]</scope>
</reference>
<proteinExistence type="predicted"/>
<keyword evidence="3" id="KW-1185">Reference proteome</keyword>
<dbReference type="Proteomes" id="UP001497482">
    <property type="component" value="Chromosome 22"/>
</dbReference>
<evidence type="ECO:0000256" key="1">
    <source>
        <dbReference type="SAM" id="MobiDB-lite"/>
    </source>
</evidence>
<feature type="region of interest" description="Disordered" evidence="1">
    <location>
        <begin position="60"/>
        <end position="105"/>
    </location>
</feature>